<organism evidence="2 4">
    <name type="scientific">Tulasnella calospora MUT 4182</name>
    <dbReference type="NCBI Taxonomy" id="1051891"/>
    <lineage>
        <taxon>Eukaryota</taxon>
        <taxon>Fungi</taxon>
        <taxon>Dikarya</taxon>
        <taxon>Basidiomycota</taxon>
        <taxon>Agaricomycotina</taxon>
        <taxon>Agaricomycetes</taxon>
        <taxon>Cantharellales</taxon>
        <taxon>Tulasnellaceae</taxon>
        <taxon>Tulasnella</taxon>
    </lineage>
</organism>
<sequence>MTSFLKSFIGPPMCDNCGVQPKFSGFDYCGKTCAAEAEKKKKSAGRGSAAGRGGPSANPTYSRNGFPQTPTGSYASAASGPNYGFDSMMCEQCGIRPKNQDRQAGGQTVVHPYCGRNCAEAARQKTAQQQAYGQVAAGPAPPVTRLTAMDPTHALAKHIYDKFQERWDSEEVPPPTVMAIYRIQLPGKFYNRFDGALEMNEGANVITTYYGGQSICEVGCKGEPEGTLCSWESCSICVVLKGAFTTLEFGDDAYDGTYGAGIYTHLSPTMAHRWTLAKNPEITSCRAIIQCRVVRAGNLEPGQPHAAFIDETGRVFCKDKRAIIPTHLIIYDPSPRLLERRSTGRP</sequence>
<protein>
    <recommendedName>
        <fullName evidence="5">PARP catalytic domain-containing protein</fullName>
    </recommendedName>
</protein>
<evidence type="ECO:0000313" key="3">
    <source>
        <dbReference type="EMBL" id="KIO17888.1"/>
    </source>
</evidence>
<dbReference type="EMBL" id="KN823413">
    <property type="protein sequence ID" value="KIO17219.1"/>
    <property type="molecule type" value="Genomic_DNA"/>
</dbReference>
<evidence type="ECO:0000256" key="1">
    <source>
        <dbReference type="SAM" id="MobiDB-lite"/>
    </source>
</evidence>
<dbReference type="HOGENOM" id="CLU_073377_0_0_1"/>
<dbReference type="AlphaFoldDB" id="A0A0C3Q3K7"/>
<dbReference type="STRING" id="1051891.A0A0C3Q3K7"/>
<evidence type="ECO:0008006" key="5">
    <source>
        <dbReference type="Google" id="ProtNLM"/>
    </source>
</evidence>
<feature type="compositionally biased region" description="Polar residues" evidence="1">
    <location>
        <begin position="57"/>
        <end position="73"/>
    </location>
</feature>
<name>A0A0C3Q3K7_9AGAM</name>
<evidence type="ECO:0000313" key="2">
    <source>
        <dbReference type="EMBL" id="KIO17219.1"/>
    </source>
</evidence>
<reference evidence="2" key="3">
    <citation type="submission" date="2015-02" db="EMBL/GenBank/DDBJ databases">
        <title>Evolutionary Origins and Diversification of the Mycorrhizal Mutualists.</title>
        <authorList>
            <consortium name="DOE Joint Genome Institute"/>
            <consortium name="Mycorrhizal Genomics Consortium"/>
            <person name="Kohler A."/>
            <person name="Kuo A."/>
            <person name="Nagy L.G."/>
            <person name="Floudas D."/>
            <person name="Copeland A."/>
            <person name="Barry K.W."/>
            <person name="Cichocki N."/>
            <person name="Veneault-Fourrey C."/>
            <person name="LaButti K."/>
            <person name="Lindquist E.A."/>
            <person name="Lipzen A."/>
            <person name="Lundell T."/>
            <person name="Morin E."/>
            <person name="Murat C."/>
            <person name="Riley R."/>
            <person name="Ohm R."/>
            <person name="Sun H."/>
            <person name="Tunlid A."/>
            <person name="Henrissat B."/>
            <person name="Grigoriev I.V."/>
            <person name="Hibbett D.S."/>
            <person name="Martin F."/>
        </authorList>
    </citation>
    <scope>NUCLEOTIDE SEQUENCE</scope>
    <source>
        <strain evidence="2">MUT 4182</strain>
    </source>
</reference>
<reference evidence="4" key="2">
    <citation type="submission" date="2015-01" db="EMBL/GenBank/DDBJ databases">
        <title>Evolutionary Origins and Diversification of the Mycorrhizal Mutualists.</title>
        <authorList>
            <consortium name="DOE Joint Genome Institute"/>
            <consortium name="Mycorrhizal Genomics Consortium"/>
            <person name="Kohler A."/>
            <person name="Kuo A."/>
            <person name="Nagy L.G."/>
            <person name="Floudas D."/>
            <person name="Copeland A."/>
            <person name="Barry K.W."/>
            <person name="Cichocki N."/>
            <person name="Veneault-Fourrey C."/>
            <person name="LaButti K."/>
            <person name="Lindquist E.A."/>
            <person name="Lipzen A."/>
            <person name="Lundell T."/>
            <person name="Morin E."/>
            <person name="Murat C."/>
            <person name="Riley R."/>
            <person name="Ohm R."/>
            <person name="Sun H."/>
            <person name="Tunlid A."/>
            <person name="Henrissat B."/>
            <person name="Grigoriev I.V."/>
            <person name="Hibbett D.S."/>
            <person name="Martin F."/>
        </authorList>
    </citation>
    <scope>NUCLEOTIDE SEQUENCE [LARGE SCALE GENOMIC DNA]</scope>
    <source>
        <strain evidence="3 4">MUT 4182</strain>
    </source>
</reference>
<keyword evidence="4" id="KW-1185">Reference proteome</keyword>
<reference evidence="2 4" key="1">
    <citation type="submission" date="2014-04" db="EMBL/GenBank/DDBJ databases">
        <authorList>
            <consortium name="DOE Joint Genome Institute"/>
            <person name="Kuo A."/>
            <person name="Girlanda M."/>
            <person name="Perotto S."/>
            <person name="Kohler A."/>
            <person name="Nagy L.G."/>
            <person name="Floudas D."/>
            <person name="Copeland A."/>
            <person name="Barry K.W."/>
            <person name="Cichocki N."/>
            <person name="Veneault-Fourrey C."/>
            <person name="LaButti K."/>
            <person name="Lindquist E.A."/>
            <person name="Lipzen A."/>
            <person name="Lundell T."/>
            <person name="Morin E."/>
            <person name="Murat C."/>
            <person name="Sun H."/>
            <person name="Tunlid A."/>
            <person name="Henrissat B."/>
            <person name="Grigoriev I.V."/>
            <person name="Hibbett D.S."/>
            <person name="Martin F."/>
            <person name="Nordberg H.P."/>
            <person name="Cantor M.N."/>
            <person name="Hua S.X."/>
        </authorList>
    </citation>
    <scope>NUCLEOTIDE SEQUENCE [LARGE SCALE GENOMIC DNA]</scope>
    <source>
        <strain evidence="2 4">MUT 4182</strain>
    </source>
</reference>
<accession>A0A0C3Q3K7</accession>
<feature type="region of interest" description="Disordered" evidence="1">
    <location>
        <begin position="40"/>
        <end position="73"/>
    </location>
</feature>
<dbReference type="EMBL" id="KN823334">
    <property type="protein sequence ID" value="KIO17888.1"/>
    <property type="molecule type" value="Genomic_DNA"/>
</dbReference>
<gene>
    <name evidence="3" type="ORF">M407DRAFT_246620</name>
    <name evidence="2" type="ORF">M407DRAFT_246814</name>
</gene>
<proteinExistence type="predicted"/>
<dbReference type="SUPFAM" id="SSF56399">
    <property type="entry name" value="ADP-ribosylation"/>
    <property type="match status" value="1"/>
</dbReference>
<dbReference type="OrthoDB" id="2419903at2759"/>
<dbReference type="Proteomes" id="UP000054248">
    <property type="component" value="Unassembled WGS sequence"/>
</dbReference>
<evidence type="ECO:0000313" key="4">
    <source>
        <dbReference type="Proteomes" id="UP000054248"/>
    </source>
</evidence>